<protein>
    <recommendedName>
        <fullName evidence="2">MD-2-related lipid-recognition domain-containing protein</fullName>
    </recommendedName>
</protein>
<keyword evidence="1" id="KW-1133">Transmembrane helix</keyword>
<comment type="caution">
    <text evidence="3">The sequence shown here is derived from an EMBL/GenBank/DDBJ whole genome shotgun (WGS) entry which is preliminary data.</text>
</comment>
<accession>A0AAN8J765</accession>
<name>A0AAN8J765_PATCE</name>
<evidence type="ECO:0000259" key="2">
    <source>
        <dbReference type="Pfam" id="PF02221"/>
    </source>
</evidence>
<organism evidence="3 4">
    <name type="scientific">Patella caerulea</name>
    <name type="common">Rayed Mediterranean limpet</name>
    <dbReference type="NCBI Taxonomy" id="87958"/>
    <lineage>
        <taxon>Eukaryota</taxon>
        <taxon>Metazoa</taxon>
        <taxon>Spiralia</taxon>
        <taxon>Lophotrochozoa</taxon>
        <taxon>Mollusca</taxon>
        <taxon>Gastropoda</taxon>
        <taxon>Patellogastropoda</taxon>
        <taxon>Patelloidea</taxon>
        <taxon>Patellidae</taxon>
        <taxon>Patella</taxon>
    </lineage>
</organism>
<dbReference type="InterPro" id="IPR003172">
    <property type="entry name" value="ML_dom"/>
</dbReference>
<keyword evidence="1" id="KW-0472">Membrane</keyword>
<proteinExistence type="predicted"/>
<dbReference type="Proteomes" id="UP001347796">
    <property type="component" value="Unassembled WGS sequence"/>
</dbReference>
<keyword evidence="1" id="KW-0812">Transmembrane</keyword>
<evidence type="ECO:0000313" key="3">
    <source>
        <dbReference type="EMBL" id="KAK6171187.1"/>
    </source>
</evidence>
<keyword evidence="4" id="KW-1185">Reference proteome</keyword>
<dbReference type="EMBL" id="JAZGQO010000014">
    <property type="protein sequence ID" value="KAK6171187.1"/>
    <property type="molecule type" value="Genomic_DNA"/>
</dbReference>
<feature type="transmembrane region" description="Helical" evidence="1">
    <location>
        <begin position="12"/>
        <end position="31"/>
    </location>
</feature>
<evidence type="ECO:0000256" key="1">
    <source>
        <dbReference type="SAM" id="Phobius"/>
    </source>
</evidence>
<dbReference type="AlphaFoldDB" id="A0AAN8J765"/>
<evidence type="ECO:0000313" key="4">
    <source>
        <dbReference type="Proteomes" id="UP001347796"/>
    </source>
</evidence>
<feature type="domain" description="MD-2-related lipid-recognition" evidence="2">
    <location>
        <begin position="105"/>
        <end position="227"/>
    </location>
</feature>
<gene>
    <name evidence="3" type="ORF">SNE40_019431</name>
</gene>
<reference evidence="3 4" key="1">
    <citation type="submission" date="2024-01" db="EMBL/GenBank/DDBJ databases">
        <title>The genome of the rayed Mediterranean limpet Patella caerulea (Linnaeus, 1758).</title>
        <authorList>
            <person name="Anh-Thu Weber A."/>
            <person name="Halstead-Nussloch G."/>
        </authorList>
    </citation>
    <scope>NUCLEOTIDE SEQUENCE [LARGE SCALE GENOMIC DNA]</scope>
    <source>
        <strain evidence="3">AATW-2023a</strain>
        <tissue evidence="3">Whole specimen</tissue>
    </source>
</reference>
<sequence length="233" mass="27009">MLWTFIGKRGCCSVCAFIIIFLIFSVYLTYFRHPPVDMLLRMNNHRFSMDSPYNVTSKSLNGRKSSQLDAQKDINVDLTAAANKETANWETFLREKNYVSIGEVFDSCDGEKRKMVGQTVIVEDKINGGVKTTTFVNFTTEHSITGGELYIDIKYNDKDLYDNHWEVCDITYYKDGIAEEEHFIDCPYPIGFHSFTRDIKILNYLPKGKYEINILVTDQIKEDMLCSRTIFFL</sequence>
<dbReference type="Pfam" id="PF02221">
    <property type="entry name" value="E1_DerP2_DerF2"/>
    <property type="match status" value="1"/>
</dbReference>